<comment type="caution">
    <text evidence="1">The sequence shown here is derived from an EMBL/GenBank/DDBJ whole genome shotgun (WGS) entry which is preliminary data.</text>
</comment>
<dbReference type="RefSeq" id="WP_000423305.1">
    <property type="nucleotide sequence ID" value="NZ_BDOU01000001.1"/>
</dbReference>
<organism evidence="1 2">
    <name type="scientific">Escherichia coli</name>
    <dbReference type="NCBI Taxonomy" id="562"/>
    <lineage>
        <taxon>Bacteria</taxon>
        <taxon>Pseudomonadati</taxon>
        <taxon>Pseudomonadota</taxon>
        <taxon>Gammaproteobacteria</taxon>
        <taxon>Enterobacterales</taxon>
        <taxon>Enterobacteriaceae</taxon>
        <taxon>Escherichia</taxon>
    </lineage>
</organism>
<name>A0A6D0I208_ECOLX</name>
<dbReference type="EMBL" id="WTQJ01000002">
    <property type="protein sequence ID" value="MWR12303.1"/>
    <property type="molecule type" value="Genomic_DNA"/>
</dbReference>
<dbReference type="AlphaFoldDB" id="A0A6D0I208"/>
<dbReference type="Proteomes" id="UP000430387">
    <property type="component" value="Unassembled WGS sequence"/>
</dbReference>
<reference evidence="1 2" key="1">
    <citation type="submission" date="2019-12" db="EMBL/GenBank/DDBJ databases">
        <title>Enteriobacteria Tanzani isolates_8377-8380.</title>
        <authorList>
            <person name="Subbiah M."/>
            <person name="Call D."/>
        </authorList>
    </citation>
    <scope>NUCLEOTIDE SEQUENCE [LARGE SCALE GENOMIC DNA]</scope>
    <source>
        <strain evidence="1 2">8380wG1</strain>
    </source>
</reference>
<gene>
    <name evidence="1" type="ORF">GQA06_00385</name>
</gene>
<proteinExistence type="predicted"/>
<sequence>MELRKVSIAAGSAVGPVALALVENLRKISGELNAKDAGDVLAILSGAIDKFDGAQMDEATFWESVCNQLLEATY</sequence>
<accession>A0A6D0I208</accession>
<protein>
    <submittedName>
        <fullName evidence="1">Uncharacterized protein</fullName>
    </submittedName>
</protein>
<evidence type="ECO:0000313" key="1">
    <source>
        <dbReference type="EMBL" id="MWR12303.1"/>
    </source>
</evidence>
<evidence type="ECO:0000313" key="2">
    <source>
        <dbReference type="Proteomes" id="UP000430387"/>
    </source>
</evidence>